<evidence type="ECO:0000313" key="1">
    <source>
        <dbReference type="EMBL" id="RDI45630.1"/>
    </source>
</evidence>
<dbReference type="EMBL" id="QQAY01000002">
    <property type="protein sequence ID" value="RDI45630.1"/>
    <property type="molecule type" value="Genomic_DNA"/>
</dbReference>
<dbReference type="RefSeq" id="WP_114744465.1">
    <property type="nucleotide sequence ID" value="NZ_QQAY01000002.1"/>
</dbReference>
<comment type="caution">
    <text evidence="1">The sequence shown here is derived from an EMBL/GenBank/DDBJ whole genome shotgun (WGS) entry which is preliminary data.</text>
</comment>
<organism evidence="1 2">
    <name type="scientific">Falsibacillus pallidus</name>
    <dbReference type="NCBI Taxonomy" id="493781"/>
    <lineage>
        <taxon>Bacteria</taxon>
        <taxon>Bacillati</taxon>
        <taxon>Bacillota</taxon>
        <taxon>Bacilli</taxon>
        <taxon>Bacillales</taxon>
        <taxon>Bacillaceae</taxon>
        <taxon>Falsibacillus</taxon>
    </lineage>
</organism>
<gene>
    <name evidence="1" type="ORF">DFR59_102261</name>
</gene>
<accession>A0A370GQP1</accession>
<evidence type="ECO:0000313" key="2">
    <source>
        <dbReference type="Proteomes" id="UP000255326"/>
    </source>
</evidence>
<dbReference type="Proteomes" id="UP000255326">
    <property type="component" value="Unassembled WGS sequence"/>
</dbReference>
<protein>
    <submittedName>
        <fullName evidence="1">Uncharacterized protein</fullName>
    </submittedName>
</protein>
<sequence length="246" mass="29719">MKNIYAFENKEDYQKYEPIIQRMSLNLKEYQHHLEERYNLNILPRRIVWTSHELAVNTFSSIPIPAFTNKDLIYISPELHHWRKLFQQQLDGRDLPSIQNFYESFGENHLLVILAHELTHHSDLFLDEFDNERRDSIWFEEGMCFYLPRRILLSEKEFNEITLVETTLVETFKDHYGNHSLDEFGKCAYEGTLTSIMFDYWRSYLAVKNLVDKQKDKNPLALFSDYRNWHEDGRKIPLTEYFHVNK</sequence>
<proteinExistence type="predicted"/>
<dbReference type="OrthoDB" id="2354703at2"/>
<name>A0A370GQP1_9BACI</name>
<keyword evidence="2" id="KW-1185">Reference proteome</keyword>
<dbReference type="AlphaFoldDB" id="A0A370GQP1"/>
<reference evidence="1 2" key="1">
    <citation type="submission" date="2018-07" db="EMBL/GenBank/DDBJ databases">
        <title>Genomic Encyclopedia of Type Strains, Phase IV (KMG-IV): sequencing the most valuable type-strain genomes for metagenomic binning, comparative biology and taxonomic classification.</title>
        <authorList>
            <person name="Goeker M."/>
        </authorList>
    </citation>
    <scope>NUCLEOTIDE SEQUENCE [LARGE SCALE GENOMIC DNA]</scope>
    <source>
        <strain evidence="1 2">DSM 25281</strain>
    </source>
</reference>